<evidence type="ECO:0000313" key="2">
    <source>
        <dbReference type="EMBL" id="KRN10810.1"/>
    </source>
</evidence>
<evidence type="ECO:0000313" key="3">
    <source>
        <dbReference type="Proteomes" id="UP000050898"/>
    </source>
</evidence>
<reference evidence="2 3" key="1">
    <citation type="journal article" date="2015" name="Genome Announc.">
        <title>Expanding the biotechnology potential of lactobacilli through comparative genomics of 213 strains and associated genera.</title>
        <authorList>
            <person name="Sun Z."/>
            <person name="Harris H.M."/>
            <person name="McCann A."/>
            <person name="Guo C."/>
            <person name="Argimon S."/>
            <person name="Zhang W."/>
            <person name="Yang X."/>
            <person name="Jeffery I.B."/>
            <person name="Cooney J.C."/>
            <person name="Kagawa T.F."/>
            <person name="Liu W."/>
            <person name="Song Y."/>
            <person name="Salvetti E."/>
            <person name="Wrobel A."/>
            <person name="Rasinkangas P."/>
            <person name="Parkhill J."/>
            <person name="Rea M.C."/>
            <person name="O'Sullivan O."/>
            <person name="Ritari J."/>
            <person name="Douillard F.P."/>
            <person name="Paul Ross R."/>
            <person name="Yang R."/>
            <person name="Briner A.E."/>
            <person name="Felis G.E."/>
            <person name="de Vos W.M."/>
            <person name="Barrangou R."/>
            <person name="Klaenhammer T.R."/>
            <person name="Caufield P.W."/>
            <person name="Cui Y."/>
            <person name="Zhang H."/>
            <person name="O'Toole P.W."/>
        </authorList>
    </citation>
    <scope>NUCLEOTIDE SEQUENCE [LARGE SCALE GENOMIC DNA]</scope>
    <source>
        <strain evidence="2 3">DSM 20444</strain>
    </source>
</reference>
<comment type="caution">
    <text evidence="2">The sequence shown here is derived from an EMBL/GenBank/DDBJ whole genome shotgun (WGS) entry which is preliminary data.</text>
</comment>
<dbReference type="OrthoDB" id="9982919at2"/>
<organism evidence="2 3">
    <name type="scientific">Liquorilactobacillus mali KCTC 3596 = DSM 20444</name>
    <dbReference type="NCBI Taxonomy" id="1046596"/>
    <lineage>
        <taxon>Bacteria</taxon>
        <taxon>Bacillati</taxon>
        <taxon>Bacillota</taxon>
        <taxon>Bacilli</taxon>
        <taxon>Lactobacillales</taxon>
        <taxon>Lactobacillaceae</taxon>
        <taxon>Liquorilactobacillus</taxon>
    </lineage>
</organism>
<keyword evidence="3" id="KW-1185">Reference proteome</keyword>
<dbReference type="PATRIC" id="fig|1046596.6.peg.2156"/>
<feature type="compositionally biased region" description="Low complexity" evidence="1">
    <location>
        <begin position="34"/>
        <end position="43"/>
    </location>
</feature>
<gene>
    <name evidence="2" type="ORF">FD00_GL002053</name>
</gene>
<protein>
    <submittedName>
        <fullName evidence="2">Uncharacterized protein</fullName>
    </submittedName>
</protein>
<dbReference type="AlphaFoldDB" id="A0A0R2EDD8"/>
<feature type="compositionally biased region" description="Basic and acidic residues" evidence="1">
    <location>
        <begin position="44"/>
        <end position="63"/>
    </location>
</feature>
<evidence type="ECO:0000256" key="1">
    <source>
        <dbReference type="SAM" id="MobiDB-lite"/>
    </source>
</evidence>
<accession>A0A0R2EDD8</accession>
<proteinExistence type="predicted"/>
<name>A0A0R2EDD8_9LACO</name>
<dbReference type="Proteomes" id="UP000050898">
    <property type="component" value="Unassembled WGS sequence"/>
</dbReference>
<sequence length="169" mass="18886">MNELTNSNRRRKKSKDFKNSPLASVFEPDKEETTPTTSPAPTNEEVKEEKAPVVEKPTEEKAADIFSDLPKKTSSTVVNSSNGLLKSSDGKYVLKQNTIYHKVKKLPRTISIREDIAKILDEVSLKPDGSGSYARGVKASILNNAIIKELYSMGKISKEDMMHELEPYE</sequence>
<dbReference type="RefSeq" id="WP_010078224.1">
    <property type="nucleotide sequence ID" value="NZ_AYYH01000006.1"/>
</dbReference>
<dbReference type="EMBL" id="AYYH01000006">
    <property type="protein sequence ID" value="KRN10810.1"/>
    <property type="molecule type" value="Genomic_DNA"/>
</dbReference>
<feature type="region of interest" description="Disordered" evidence="1">
    <location>
        <begin position="1"/>
        <end position="79"/>
    </location>
</feature>